<dbReference type="AlphaFoldDB" id="A0A6G0Z709"/>
<keyword evidence="2" id="KW-1185">Reference proteome</keyword>
<evidence type="ECO:0000313" key="2">
    <source>
        <dbReference type="Proteomes" id="UP000478052"/>
    </source>
</evidence>
<protein>
    <submittedName>
        <fullName evidence="1">Zinc finger MYM-type protein 1-like</fullName>
    </submittedName>
</protein>
<organism evidence="1 2">
    <name type="scientific">Aphis craccivora</name>
    <name type="common">Cowpea aphid</name>
    <dbReference type="NCBI Taxonomy" id="307492"/>
    <lineage>
        <taxon>Eukaryota</taxon>
        <taxon>Metazoa</taxon>
        <taxon>Ecdysozoa</taxon>
        <taxon>Arthropoda</taxon>
        <taxon>Hexapoda</taxon>
        <taxon>Insecta</taxon>
        <taxon>Pterygota</taxon>
        <taxon>Neoptera</taxon>
        <taxon>Paraneoptera</taxon>
        <taxon>Hemiptera</taxon>
        <taxon>Sternorrhyncha</taxon>
        <taxon>Aphidomorpha</taxon>
        <taxon>Aphidoidea</taxon>
        <taxon>Aphididae</taxon>
        <taxon>Aphidini</taxon>
        <taxon>Aphis</taxon>
        <taxon>Aphis</taxon>
    </lineage>
</organism>
<sequence length="81" mass="9158">MYQSDTSSDLTSQLLSIKEIINNKNFNTIEALASFILENNFATNYSDILGAFMKTPLGTIGTATRNRKSYIQWRVQHKIIG</sequence>
<gene>
    <name evidence="1" type="ORF">FWK35_00001977</name>
</gene>
<accession>A0A6G0Z709</accession>
<dbReference type="EMBL" id="VUJU01001267">
    <property type="protein sequence ID" value="KAF0766084.1"/>
    <property type="molecule type" value="Genomic_DNA"/>
</dbReference>
<evidence type="ECO:0000313" key="1">
    <source>
        <dbReference type="EMBL" id="KAF0766084.1"/>
    </source>
</evidence>
<name>A0A6G0Z709_APHCR</name>
<reference evidence="1 2" key="1">
    <citation type="submission" date="2019-08" db="EMBL/GenBank/DDBJ databases">
        <title>Whole genome of Aphis craccivora.</title>
        <authorList>
            <person name="Voronova N.V."/>
            <person name="Shulinski R.S."/>
            <person name="Bandarenka Y.V."/>
            <person name="Zhorov D.G."/>
            <person name="Warner D."/>
        </authorList>
    </citation>
    <scope>NUCLEOTIDE SEQUENCE [LARGE SCALE GENOMIC DNA]</scope>
    <source>
        <strain evidence="1">180601</strain>
        <tissue evidence="1">Whole Body</tissue>
    </source>
</reference>
<comment type="caution">
    <text evidence="1">The sequence shown here is derived from an EMBL/GenBank/DDBJ whole genome shotgun (WGS) entry which is preliminary data.</text>
</comment>
<dbReference type="Proteomes" id="UP000478052">
    <property type="component" value="Unassembled WGS sequence"/>
</dbReference>
<proteinExistence type="predicted"/>